<dbReference type="InterPro" id="IPR008984">
    <property type="entry name" value="SMAD_FHA_dom_sf"/>
</dbReference>
<comment type="caution">
    <text evidence="1">The sequence shown here is derived from an EMBL/GenBank/DDBJ whole genome shotgun (WGS) entry which is preliminary data.</text>
</comment>
<gene>
    <name evidence="1" type="ORF">LQ327_24985</name>
</gene>
<accession>A0ABS8PF52</accession>
<dbReference type="SUPFAM" id="SSF49879">
    <property type="entry name" value="SMAD/FHA domain"/>
    <property type="match status" value="1"/>
</dbReference>
<dbReference type="Proteomes" id="UP001199469">
    <property type="component" value="Unassembled WGS sequence"/>
</dbReference>
<evidence type="ECO:0000313" key="2">
    <source>
        <dbReference type="Proteomes" id="UP001199469"/>
    </source>
</evidence>
<sequence>MRQVRDPARRLPLGGLALLDVRTERRISVPWGDTATIGRNGASDRHVHVGDDQVSRVAAEIEVRDDAYLVINRQRHGGQLTFLVPGVAGQDRIRAGNGLLVRDSRASLGLWLADGREITLALLAFGPVGAASEVPDLAGGATVNAALPTDETWWSVLVAACGPTLIAAAQSPDGVARDVHGDADQITAWHREAGRPAPSPKTQSEAFRHAQRWLRGVRLNDKTRGWRVAVVDQVIGLRLVTLDDVRRLFPSQVPSDLPGRG</sequence>
<proteinExistence type="predicted"/>
<keyword evidence="2" id="KW-1185">Reference proteome</keyword>
<reference evidence="1 2" key="1">
    <citation type="submission" date="2021-11" db="EMBL/GenBank/DDBJ databases">
        <title>Draft genome sequence of Actinomycetospora sp. SF1 isolated from the rhizosphere soil.</title>
        <authorList>
            <person name="Duangmal K."/>
            <person name="Chantavorakit T."/>
        </authorList>
    </citation>
    <scope>NUCLEOTIDE SEQUENCE [LARGE SCALE GENOMIC DNA]</scope>
    <source>
        <strain evidence="1 2">TBRC 5722</strain>
    </source>
</reference>
<dbReference type="RefSeq" id="WP_230738514.1">
    <property type="nucleotide sequence ID" value="NZ_JAJNDB010000006.1"/>
</dbReference>
<organism evidence="1 2">
    <name type="scientific">Actinomycetospora endophytica</name>
    <dbReference type="NCBI Taxonomy" id="2291215"/>
    <lineage>
        <taxon>Bacteria</taxon>
        <taxon>Bacillati</taxon>
        <taxon>Actinomycetota</taxon>
        <taxon>Actinomycetes</taxon>
        <taxon>Pseudonocardiales</taxon>
        <taxon>Pseudonocardiaceae</taxon>
        <taxon>Actinomycetospora</taxon>
    </lineage>
</organism>
<dbReference type="EMBL" id="JAJNDB010000006">
    <property type="protein sequence ID" value="MCD2196633.1"/>
    <property type="molecule type" value="Genomic_DNA"/>
</dbReference>
<evidence type="ECO:0008006" key="3">
    <source>
        <dbReference type="Google" id="ProtNLM"/>
    </source>
</evidence>
<protein>
    <recommendedName>
        <fullName evidence="3">FHA domain-containing protein</fullName>
    </recommendedName>
</protein>
<evidence type="ECO:0000313" key="1">
    <source>
        <dbReference type="EMBL" id="MCD2196633.1"/>
    </source>
</evidence>
<name>A0ABS8PF52_9PSEU</name>